<feature type="compositionally biased region" description="Acidic residues" evidence="1">
    <location>
        <begin position="84"/>
        <end position="116"/>
    </location>
</feature>
<sequence length="156" mass="16914">MVSQVRSITPPPGTEGNPLMNGEDHVPLLNTVMAQMYKEDNMAANNHSADQQEMIDHGFGEVAGPSSSHNNVGNSMQNGHSRGDEEEDDDLDELNDDELAYEEDVEIGDEEDDDEIAANGDMLPVPKEEEEGDDKAVIKEEVPDDGEYGAAKLAAD</sequence>
<dbReference type="InParanoid" id="E3LQQ2"/>
<organism evidence="3">
    <name type="scientific">Caenorhabditis remanei</name>
    <name type="common">Caenorhabditis vulgaris</name>
    <dbReference type="NCBI Taxonomy" id="31234"/>
    <lineage>
        <taxon>Eukaryota</taxon>
        <taxon>Metazoa</taxon>
        <taxon>Ecdysozoa</taxon>
        <taxon>Nematoda</taxon>
        <taxon>Chromadorea</taxon>
        <taxon>Rhabditida</taxon>
        <taxon>Rhabditina</taxon>
        <taxon>Rhabditomorpha</taxon>
        <taxon>Rhabditoidea</taxon>
        <taxon>Rhabditidae</taxon>
        <taxon>Peloderinae</taxon>
        <taxon>Caenorhabditis</taxon>
    </lineage>
</organism>
<keyword evidence="3" id="KW-1185">Reference proteome</keyword>
<dbReference type="AlphaFoldDB" id="E3LQQ2"/>
<dbReference type="HOGENOM" id="CLU_1688374_0_0_1"/>
<accession>E3LQQ2</accession>
<feature type="region of interest" description="Disordered" evidence="1">
    <location>
        <begin position="1"/>
        <end position="24"/>
    </location>
</feature>
<reference evidence="2" key="1">
    <citation type="submission" date="2007-07" db="EMBL/GenBank/DDBJ databases">
        <title>PCAP assembly of the Caenorhabditis remanei genome.</title>
        <authorList>
            <consortium name="The Caenorhabditis remanei Sequencing Consortium"/>
            <person name="Wilson R.K."/>
        </authorList>
    </citation>
    <scope>NUCLEOTIDE SEQUENCE [LARGE SCALE GENOMIC DNA]</scope>
    <source>
        <strain evidence="2">PB4641</strain>
    </source>
</reference>
<evidence type="ECO:0000256" key="1">
    <source>
        <dbReference type="SAM" id="MobiDB-lite"/>
    </source>
</evidence>
<evidence type="ECO:0000313" key="2">
    <source>
        <dbReference type="EMBL" id="EFP07815.1"/>
    </source>
</evidence>
<dbReference type="EMBL" id="DS268413">
    <property type="protein sequence ID" value="EFP07815.1"/>
    <property type="molecule type" value="Genomic_DNA"/>
</dbReference>
<dbReference type="STRING" id="31234.E3LQQ2"/>
<proteinExistence type="predicted"/>
<gene>
    <name evidence="2" type="ORF">CRE_26473</name>
</gene>
<evidence type="ECO:0000313" key="3">
    <source>
        <dbReference type="Proteomes" id="UP000008281"/>
    </source>
</evidence>
<dbReference type="eggNOG" id="KOG2252">
    <property type="taxonomic scope" value="Eukaryota"/>
</dbReference>
<protein>
    <submittedName>
        <fullName evidence="2">Uncharacterized protein</fullName>
    </submittedName>
</protein>
<feature type="compositionally biased region" description="Polar residues" evidence="1">
    <location>
        <begin position="65"/>
        <end position="80"/>
    </location>
</feature>
<feature type="region of interest" description="Disordered" evidence="1">
    <location>
        <begin position="57"/>
        <end position="156"/>
    </location>
</feature>
<dbReference type="Proteomes" id="UP000008281">
    <property type="component" value="Unassembled WGS sequence"/>
</dbReference>
<name>E3LQQ2_CAERE</name>